<feature type="region of interest" description="Disordered" evidence="4">
    <location>
        <begin position="377"/>
        <end position="411"/>
    </location>
</feature>
<name>A0AAD3THA7_NEPGR</name>
<sequence>MDDRSSIDLLDLSKLQTCQNENTNITTSTIVSCTITPITTAAVMPNNSNLSMHFDHPQEDVYNQKTSTRGSITTTACVSPITTAAATNRPAITINSSNISINLDTRDEICNERANTSSTTTTTSSTNPPAITAYNGDIFINLDPQDETYNERSNTNSTATTSGGLPITTATISNTPTTTVNNSNISIHFDPQDEIYDDILSWIDFSPSRSFSPDTTTQQDQLDFSFPAPVTVGGFSPVTADTIFPPTRRPLPPVFEEDHLFPIPPPMHLNTPVAPRSFLDRHRGSFFPANSNPALAADCLGMFRKTILPGRELHQKQFGYHGDKARIFCANQLSRFPKPALASQYCSEMFGKTILPGQELQKKQFVYRGDNSANFCADQQPLLPNPGNIQAPSNEKKESSSTPSTTDSFSLEDSKFKVEKLSVEERKEKIDRYLKKRRERNFSKKITYECRKTLADNRRRVRGRFAKNTAAADSSAAKSPIHIVGHHEEEDYDVTVQEEEYLLDCSDIFAHISGINSFNGRYTMPSWI</sequence>
<keyword evidence="2 3" id="KW-0539">Nucleus</keyword>
<dbReference type="GO" id="GO:0005634">
    <property type="term" value="C:nucleus"/>
    <property type="evidence" value="ECO:0007669"/>
    <property type="project" value="UniProtKB-SubCell"/>
</dbReference>
<feature type="compositionally biased region" description="Low complexity" evidence="4">
    <location>
        <begin position="400"/>
        <end position="409"/>
    </location>
</feature>
<dbReference type="GO" id="GO:0009909">
    <property type="term" value="P:regulation of flower development"/>
    <property type="evidence" value="ECO:0007669"/>
    <property type="project" value="InterPro"/>
</dbReference>
<protein>
    <recommendedName>
        <fullName evidence="5">CCT domain-containing protein</fullName>
    </recommendedName>
</protein>
<feature type="compositionally biased region" description="Low complexity" evidence="4">
    <location>
        <begin position="153"/>
        <end position="169"/>
    </location>
</feature>
<dbReference type="PANTHER" id="PTHR31319:SF110">
    <property type="entry name" value="CCT MOTIF FAMILY PROTEIN"/>
    <property type="match status" value="1"/>
</dbReference>
<dbReference type="Pfam" id="PF06203">
    <property type="entry name" value="CCT"/>
    <property type="match status" value="1"/>
</dbReference>
<gene>
    <name evidence="6" type="ORF">Nepgr_031014</name>
</gene>
<evidence type="ECO:0000313" key="7">
    <source>
        <dbReference type="Proteomes" id="UP001279734"/>
    </source>
</evidence>
<evidence type="ECO:0000256" key="3">
    <source>
        <dbReference type="PROSITE-ProRule" id="PRU00357"/>
    </source>
</evidence>
<evidence type="ECO:0000259" key="5">
    <source>
        <dbReference type="PROSITE" id="PS51017"/>
    </source>
</evidence>
<dbReference type="InterPro" id="IPR045281">
    <property type="entry name" value="CONSTANS-like"/>
</dbReference>
<comment type="caution">
    <text evidence="6">The sequence shown here is derived from an EMBL/GenBank/DDBJ whole genome shotgun (WGS) entry which is preliminary data.</text>
</comment>
<evidence type="ECO:0000313" key="6">
    <source>
        <dbReference type="EMBL" id="GMH29171.1"/>
    </source>
</evidence>
<dbReference type="PROSITE" id="PS51017">
    <property type="entry name" value="CCT"/>
    <property type="match status" value="1"/>
</dbReference>
<evidence type="ECO:0000256" key="4">
    <source>
        <dbReference type="SAM" id="MobiDB-lite"/>
    </source>
</evidence>
<dbReference type="EMBL" id="BSYO01000036">
    <property type="protein sequence ID" value="GMH29171.1"/>
    <property type="molecule type" value="Genomic_DNA"/>
</dbReference>
<evidence type="ECO:0000256" key="1">
    <source>
        <dbReference type="ARBA" id="ARBA00004123"/>
    </source>
</evidence>
<dbReference type="InterPro" id="IPR010402">
    <property type="entry name" value="CCT_domain"/>
</dbReference>
<dbReference type="PROSITE" id="PS51257">
    <property type="entry name" value="PROKAR_LIPOPROTEIN"/>
    <property type="match status" value="1"/>
</dbReference>
<keyword evidence="7" id="KW-1185">Reference proteome</keyword>
<dbReference type="PANTHER" id="PTHR31319">
    <property type="entry name" value="ZINC FINGER PROTEIN CONSTANS-LIKE 4"/>
    <property type="match status" value="1"/>
</dbReference>
<feature type="region of interest" description="Disordered" evidence="4">
    <location>
        <begin position="150"/>
        <end position="169"/>
    </location>
</feature>
<accession>A0AAD3THA7</accession>
<dbReference type="Proteomes" id="UP001279734">
    <property type="component" value="Unassembled WGS sequence"/>
</dbReference>
<dbReference type="GO" id="GO:0003700">
    <property type="term" value="F:DNA-binding transcription factor activity"/>
    <property type="evidence" value="ECO:0007669"/>
    <property type="project" value="TreeGrafter"/>
</dbReference>
<comment type="subcellular location">
    <subcellularLocation>
        <location evidence="1 3">Nucleus</location>
    </subcellularLocation>
</comment>
<evidence type="ECO:0000256" key="2">
    <source>
        <dbReference type="ARBA" id="ARBA00023242"/>
    </source>
</evidence>
<reference evidence="6" key="1">
    <citation type="submission" date="2023-05" db="EMBL/GenBank/DDBJ databases">
        <title>Nepenthes gracilis genome sequencing.</title>
        <authorList>
            <person name="Fukushima K."/>
        </authorList>
    </citation>
    <scope>NUCLEOTIDE SEQUENCE</scope>
    <source>
        <strain evidence="6">SING2019-196</strain>
    </source>
</reference>
<proteinExistence type="predicted"/>
<feature type="domain" description="CCT" evidence="5">
    <location>
        <begin position="426"/>
        <end position="468"/>
    </location>
</feature>
<organism evidence="6 7">
    <name type="scientific">Nepenthes gracilis</name>
    <name type="common">Slender pitcher plant</name>
    <dbReference type="NCBI Taxonomy" id="150966"/>
    <lineage>
        <taxon>Eukaryota</taxon>
        <taxon>Viridiplantae</taxon>
        <taxon>Streptophyta</taxon>
        <taxon>Embryophyta</taxon>
        <taxon>Tracheophyta</taxon>
        <taxon>Spermatophyta</taxon>
        <taxon>Magnoliopsida</taxon>
        <taxon>eudicotyledons</taxon>
        <taxon>Gunneridae</taxon>
        <taxon>Pentapetalae</taxon>
        <taxon>Caryophyllales</taxon>
        <taxon>Nepenthaceae</taxon>
        <taxon>Nepenthes</taxon>
    </lineage>
</organism>
<dbReference type="AlphaFoldDB" id="A0AAD3THA7"/>